<comment type="caution">
    <text evidence="2">The sequence shown here is derived from an EMBL/GenBank/DDBJ whole genome shotgun (WGS) entry which is preliminary data.</text>
</comment>
<keyword evidence="3" id="KW-1185">Reference proteome</keyword>
<proteinExistence type="predicted"/>
<accession>A0ABQ5YA17</accession>
<protein>
    <submittedName>
        <fullName evidence="2">Uncharacterized protein</fullName>
    </submittedName>
</protein>
<evidence type="ECO:0000256" key="1">
    <source>
        <dbReference type="SAM" id="SignalP"/>
    </source>
</evidence>
<feature type="signal peptide" evidence="1">
    <location>
        <begin position="1"/>
        <end position="20"/>
    </location>
</feature>
<dbReference type="EMBL" id="BSOE01000054">
    <property type="protein sequence ID" value="GLR05925.1"/>
    <property type="molecule type" value="Genomic_DNA"/>
</dbReference>
<dbReference type="RefSeq" id="WP_045396001.1">
    <property type="nucleotide sequence ID" value="NZ_BBLD01000005.1"/>
</dbReference>
<gene>
    <name evidence="2" type="ORF">GCM10007906_35130</name>
</gene>
<evidence type="ECO:0000313" key="2">
    <source>
        <dbReference type="EMBL" id="GLR05925.1"/>
    </source>
</evidence>
<sequence>MKHWMMAVTLTGAFSSTIMANDVVEFSTVDVEGRVCESVVCKNIIKSESVNQAGEFSERKGNETLSAIGSVLYVAGEIGLAENLQEEEPVINAVN</sequence>
<organism evidence="2 3">
    <name type="scientific">Vibrio hyugaensis</name>
    <dbReference type="NCBI Taxonomy" id="1534743"/>
    <lineage>
        <taxon>Bacteria</taxon>
        <taxon>Pseudomonadati</taxon>
        <taxon>Pseudomonadota</taxon>
        <taxon>Gammaproteobacteria</taxon>
        <taxon>Vibrionales</taxon>
        <taxon>Vibrionaceae</taxon>
        <taxon>Vibrio</taxon>
    </lineage>
</organism>
<keyword evidence="1" id="KW-0732">Signal</keyword>
<name>A0ABQ5YA17_9VIBR</name>
<reference evidence="3" key="1">
    <citation type="journal article" date="2019" name="Int. J. Syst. Evol. Microbiol.">
        <title>The Global Catalogue of Microorganisms (GCM) 10K type strain sequencing project: providing services to taxonomists for standard genome sequencing and annotation.</title>
        <authorList>
            <consortium name="The Broad Institute Genomics Platform"/>
            <consortium name="The Broad Institute Genome Sequencing Center for Infectious Disease"/>
            <person name="Wu L."/>
            <person name="Ma J."/>
        </authorList>
    </citation>
    <scope>NUCLEOTIDE SEQUENCE [LARGE SCALE GENOMIC DNA]</scope>
    <source>
        <strain evidence="3">NBRC 110633</strain>
    </source>
</reference>
<feature type="chain" id="PRO_5047008380" evidence="1">
    <location>
        <begin position="21"/>
        <end position="95"/>
    </location>
</feature>
<evidence type="ECO:0000313" key="3">
    <source>
        <dbReference type="Proteomes" id="UP001156669"/>
    </source>
</evidence>
<dbReference type="Proteomes" id="UP001156669">
    <property type="component" value="Unassembled WGS sequence"/>
</dbReference>